<name>A0A6G6Y5W3_9SPHN</name>
<dbReference type="PANTHER" id="PTHR34183:SF8">
    <property type="entry name" value="ENDOLYTIC PEPTIDOGLYCAN TRANSGLYCOSYLASE RLPA-RELATED"/>
    <property type="match status" value="1"/>
</dbReference>
<proteinExistence type="predicted"/>
<feature type="compositionally biased region" description="Polar residues" evidence="1">
    <location>
        <begin position="271"/>
        <end position="283"/>
    </location>
</feature>
<keyword evidence="2" id="KW-0732">Signal</keyword>
<dbReference type="GO" id="GO:0042834">
    <property type="term" value="F:peptidoglycan binding"/>
    <property type="evidence" value="ECO:0007669"/>
    <property type="project" value="InterPro"/>
</dbReference>
<feature type="compositionally biased region" description="Polar residues" evidence="1">
    <location>
        <begin position="38"/>
        <end position="57"/>
    </location>
</feature>
<dbReference type="KEGG" id="spzr:G5C33_11225"/>
<feature type="region of interest" description="Disordered" evidence="1">
    <location>
        <begin position="25"/>
        <end position="134"/>
    </location>
</feature>
<dbReference type="Gene3D" id="2.40.40.10">
    <property type="entry name" value="RlpA-like domain"/>
    <property type="match status" value="1"/>
</dbReference>
<protein>
    <recommendedName>
        <fullName evidence="3">SPOR domain-containing protein</fullName>
    </recommendedName>
</protein>
<keyword evidence="5" id="KW-1185">Reference proteome</keyword>
<organism evidence="4 5">
    <name type="scientific">Stakelama tenebrarum</name>
    <dbReference type="NCBI Taxonomy" id="2711215"/>
    <lineage>
        <taxon>Bacteria</taxon>
        <taxon>Pseudomonadati</taxon>
        <taxon>Pseudomonadota</taxon>
        <taxon>Alphaproteobacteria</taxon>
        <taxon>Sphingomonadales</taxon>
        <taxon>Sphingomonadaceae</taxon>
        <taxon>Stakelama</taxon>
    </lineage>
</organism>
<dbReference type="AlphaFoldDB" id="A0A6G6Y5W3"/>
<dbReference type="RefSeq" id="WP_165327296.1">
    <property type="nucleotide sequence ID" value="NZ_CP049109.1"/>
</dbReference>
<dbReference type="SUPFAM" id="SSF110997">
    <property type="entry name" value="Sporulation related repeat"/>
    <property type="match status" value="1"/>
</dbReference>
<feature type="chain" id="PRO_5026302016" description="SPOR domain-containing protein" evidence="2">
    <location>
        <begin position="24"/>
        <end position="369"/>
    </location>
</feature>
<reference evidence="4 5" key="1">
    <citation type="submission" date="2020-02" db="EMBL/GenBank/DDBJ databases">
        <authorList>
            <person name="Zheng R.K."/>
            <person name="Sun C.M."/>
        </authorList>
    </citation>
    <scope>NUCLEOTIDE SEQUENCE [LARGE SCALE GENOMIC DNA]</scope>
    <source>
        <strain evidence="5">zrk23</strain>
    </source>
</reference>
<evidence type="ECO:0000313" key="5">
    <source>
        <dbReference type="Proteomes" id="UP000501568"/>
    </source>
</evidence>
<dbReference type="InterPro" id="IPR036908">
    <property type="entry name" value="RlpA-like_sf"/>
</dbReference>
<dbReference type="EMBL" id="CP049109">
    <property type="protein sequence ID" value="QIG80289.1"/>
    <property type="molecule type" value="Genomic_DNA"/>
</dbReference>
<dbReference type="Gene3D" id="3.30.70.1070">
    <property type="entry name" value="Sporulation related repeat"/>
    <property type="match status" value="1"/>
</dbReference>
<dbReference type="Proteomes" id="UP000501568">
    <property type="component" value="Chromosome"/>
</dbReference>
<gene>
    <name evidence="4" type="ORF">G5C33_11225</name>
</gene>
<feature type="domain" description="SPOR" evidence="3">
    <location>
        <begin position="302"/>
        <end position="354"/>
    </location>
</feature>
<evidence type="ECO:0000256" key="2">
    <source>
        <dbReference type="SAM" id="SignalP"/>
    </source>
</evidence>
<evidence type="ECO:0000256" key="1">
    <source>
        <dbReference type="SAM" id="MobiDB-lite"/>
    </source>
</evidence>
<dbReference type="Pfam" id="PF05036">
    <property type="entry name" value="SPOR"/>
    <property type="match status" value="1"/>
</dbReference>
<feature type="region of interest" description="Disordered" evidence="1">
    <location>
        <begin position="261"/>
        <end position="302"/>
    </location>
</feature>
<dbReference type="PANTHER" id="PTHR34183">
    <property type="entry name" value="ENDOLYTIC PEPTIDOGLYCAN TRANSGLYCOSYLASE RLPA"/>
    <property type="match status" value="1"/>
</dbReference>
<sequence>MKWNASLAALSALLLAGCGTSRGGESWAYTPGQYPANRYSQDQVPQQPYSQPGSDTAQPDRYSQPYGARPQSSGVDADIQPRYPAAGQGAGASYAPPGASGQPYARQQYPTQQDYGQGGPPPSAGPQGSSRPQADEVRYDEVGYAELRGVASGDPSAARQVVAVHPRLAPGSFVEVTALDSGRTILVMITGRMQGGRSIIALSPGAAQQLGISSVAGVRVRSVTPPAQDEAALRAGGAAPARIDAPESLLVPLRKQLGAAPPATVAGPSPYAQQPPASESSQPGAAYQPPYRPTPSASPPSGGGFFVQVAALSNAARAQELAQSLGGFVEPTRGLYRVRMGPYPSRTAAEGGRAIAVRRGFGDARIVTP</sequence>
<evidence type="ECO:0000313" key="4">
    <source>
        <dbReference type="EMBL" id="QIG80289.1"/>
    </source>
</evidence>
<dbReference type="InterPro" id="IPR007730">
    <property type="entry name" value="SPOR-like_dom"/>
</dbReference>
<evidence type="ECO:0000259" key="3">
    <source>
        <dbReference type="Pfam" id="PF05036"/>
    </source>
</evidence>
<dbReference type="PROSITE" id="PS51257">
    <property type="entry name" value="PROKAR_LIPOPROTEIN"/>
    <property type="match status" value="1"/>
</dbReference>
<feature type="compositionally biased region" description="Low complexity" evidence="1">
    <location>
        <begin position="83"/>
        <end position="103"/>
    </location>
</feature>
<dbReference type="InterPro" id="IPR036680">
    <property type="entry name" value="SPOR-like_sf"/>
</dbReference>
<accession>A0A6G6Y5W3</accession>
<feature type="signal peptide" evidence="2">
    <location>
        <begin position="1"/>
        <end position="23"/>
    </location>
</feature>